<gene>
    <name evidence="1" type="ORF">C5F44_01985</name>
</gene>
<dbReference type="RefSeq" id="WP_107671804.1">
    <property type="nucleotide sequence ID" value="NZ_PZKE01000001.1"/>
</dbReference>
<sequence length="263" mass="28637">MSFQPVIPLAGYAGWTFLKRTMEKQQAALQATPANQRDEAYFRANIGKVNSAKELVADRRLLKVALTAFGLEADIDAKAFVQKVLEGGTLKTDALANKLSDKRYQAFSAAFGFGDYATPRNKMSDFADKLLTAYNTKRFQTAVGTQNEAMRLALNAESELGSLAAKTGSEDAKWYTILGNKPLRSVMQTALGLPSSVAGIDIDKQLEVFKAKARNTFGEATVSQFAEPETMARLVRTYLTRSEVSTQGTALSAAKTTLQLLGR</sequence>
<keyword evidence="1" id="KW-0969">Cilium</keyword>
<reference evidence="1 2" key="1">
    <citation type="submission" date="2018-03" db="EMBL/GenBank/DDBJ databases">
        <title>Rhodobacter blasticus.</title>
        <authorList>
            <person name="Meyer T.E."/>
            <person name="Miller S."/>
            <person name="Lodha T."/>
            <person name="Gandham S."/>
            <person name="Chintalapati S."/>
            <person name="Chintalapati V.R."/>
        </authorList>
    </citation>
    <scope>NUCLEOTIDE SEQUENCE [LARGE SCALE GENOMIC DNA]</scope>
    <source>
        <strain evidence="1 2">DSM 2131</strain>
    </source>
</reference>
<organism evidence="1 2">
    <name type="scientific">Fuscovulum blasticum DSM 2131</name>
    <dbReference type="NCBI Taxonomy" id="1188250"/>
    <lineage>
        <taxon>Bacteria</taxon>
        <taxon>Pseudomonadati</taxon>
        <taxon>Pseudomonadota</taxon>
        <taxon>Alphaproteobacteria</taxon>
        <taxon>Rhodobacterales</taxon>
        <taxon>Paracoccaceae</taxon>
        <taxon>Pseudogemmobacter</taxon>
    </lineage>
</organism>
<name>A0A2T4JFF1_FUSBL</name>
<keyword evidence="1" id="KW-0282">Flagellum</keyword>
<dbReference type="Pfam" id="PF06748">
    <property type="entry name" value="DUF1217"/>
    <property type="match status" value="1"/>
</dbReference>
<evidence type="ECO:0000313" key="2">
    <source>
        <dbReference type="Proteomes" id="UP000241362"/>
    </source>
</evidence>
<evidence type="ECO:0000313" key="1">
    <source>
        <dbReference type="EMBL" id="PTE16644.1"/>
    </source>
</evidence>
<protein>
    <submittedName>
        <fullName evidence="1">Flagellar protein</fullName>
    </submittedName>
</protein>
<accession>A0A2T4JFF1</accession>
<dbReference type="AlphaFoldDB" id="A0A2T4JFF1"/>
<dbReference type="EMBL" id="PZKE01000001">
    <property type="protein sequence ID" value="PTE16644.1"/>
    <property type="molecule type" value="Genomic_DNA"/>
</dbReference>
<proteinExistence type="predicted"/>
<dbReference type="Proteomes" id="UP000241362">
    <property type="component" value="Unassembled WGS sequence"/>
</dbReference>
<dbReference type="SUPFAM" id="SSF158837">
    <property type="entry name" value="AGR C 984p-like"/>
    <property type="match status" value="1"/>
</dbReference>
<dbReference type="Gene3D" id="1.10.3700.10">
    <property type="entry name" value="AGR C 984p-like"/>
    <property type="match status" value="1"/>
</dbReference>
<dbReference type="InterPro" id="IPR010626">
    <property type="entry name" value="DUF1217"/>
</dbReference>
<keyword evidence="1" id="KW-0966">Cell projection</keyword>
<comment type="caution">
    <text evidence="1">The sequence shown here is derived from an EMBL/GenBank/DDBJ whole genome shotgun (WGS) entry which is preliminary data.</text>
</comment>
<keyword evidence="2" id="KW-1185">Reference proteome</keyword>
<dbReference type="InterPro" id="IPR023157">
    <property type="entry name" value="AGR-C-984p-like_sf"/>
</dbReference>